<comment type="caution">
    <text evidence="1">The sequence shown here is derived from an EMBL/GenBank/DDBJ whole genome shotgun (WGS) entry which is preliminary data.</text>
</comment>
<dbReference type="EMBL" id="SNRW01019236">
    <property type="protein sequence ID" value="KAA6366575.1"/>
    <property type="molecule type" value="Genomic_DNA"/>
</dbReference>
<name>A0A5J4UA78_9EUKA</name>
<reference evidence="1 2" key="1">
    <citation type="submission" date="2019-03" db="EMBL/GenBank/DDBJ databases">
        <title>Single cell metagenomics reveals metabolic interactions within the superorganism composed of flagellate Streblomastix strix and complex community of Bacteroidetes bacteria on its surface.</title>
        <authorList>
            <person name="Treitli S.C."/>
            <person name="Kolisko M."/>
            <person name="Husnik F."/>
            <person name="Keeling P."/>
            <person name="Hampl V."/>
        </authorList>
    </citation>
    <scope>NUCLEOTIDE SEQUENCE [LARGE SCALE GENOMIC DNA]</scope>
    <source>
        <strain evidence="1">ST1C</strain>
    </source>
</reference>
<accession>A0A5J4UA78</accession>
<protein>
    <submittedName>
        <fullName evidence="1">Uncharacterized protein</fullName>
    </submittedName>
</protein>
<dbReference type="OrthoDB" id="10500762at2759"/>
<feature type="non-terminal residue" evidence="1">
    <location>
        <position position="1"/>
    </location>
</feature>
<dbReference type="Proteomes" id="UP000324800">
    <property type="component" value="Unassembled WGS sequence"/>
</dbReference>
<proteinExistence type="predicted"/>
<dbReference type="AlphaFoldDB" id="A0A5J4UA78"/>
<evidence type="ECO:0000313" key="1">
    <source>
        <dbReference type="EMBL" id="KAA6366575.1"/>
    </source>
</evidence>
<gene>
    <name evidence="1" type="ORF">EZS28_037898</name>
</gene>
<evidence type="ECO:0000313" key="2">
    <source>
        <dbReference type="Proteomes" id="UP000324800"/>
    </source>
</evidence>
<organism evidence="1 2">
    <name type="scientific">Streblomastix strix</name>
    <dbReference type="NCBI Taxonomy" id="222440"/>
    <lineage>
        <taxon>Eukaryota</taxon>
        <taxon>Metamonada</taxon>
        <taxon>Preaxostyla</taxon>
        <taxon>Oxymonadida</taxon>
        <taxon>Streblomastigidae</taxon>
        <taxon>Streblomastix</taxon>
    </lineage>
</organism>
<sequence length="204" mass="22723">SGLKNLMCSITPVTLSIKNYVVTEVTANMSGYKATDDCLQRVLDFYGNRPFVVPSQRVEAWSFPTSATTTGIRTSQNIPLSHVTDLYLLFEATDEFEDGLTIPRNTASRRLNPHTDLTSFMITLQCERNSNGALTFDGLDTNNQNVSVELRGGPIYQGETDCYYNVDLMGKRPLHQSCVQYMILSGYLDLLTQSKGIVLLSSKE</sequence>